<dbReference type="EMBL" id="OZ034813">
    <property type="protein sequence ID" value="CAL1352637.1"/>
    <property type="molecule type" value="Genomic_DNA"/>
</dbReference>
<reference evidence="2 3" key="1">
    <citation type="submission" date="2024-04" db="EMBL/GenBank/DDBJ databases">
        <authorList>
            <person name="Fracassetti M."/>
        </authorList>
    </citation>
    <scope>NUCLEOTIDE SEQUENCE [LARGE SCALE GENOMIC DNA]</scope>
</reference>
<organism evidence="2 3">
    <name type="scientific">Linum trigynum</name>
    <dbReference type="NCBI Taxonomy" id="586398"/>
    <lineage>
        <taxon>Eukaryota</taxon>
        <taxon>Viridiplantae</taxon>
        <taxon>Streptophyta</taxon>
        <taxon>Embryophyta</taxon>
        <taxon>Tracheophyta</taxon>
        <taxon>Spermatophyta</taxon>
        <taxon>Magnoliopsida</taxon>
        <taxon>eudicotyledons</taxon>
        <taxon>Gunneridae</taxon>
        <taxon>Pentapetalae</taxon>
        <taxon>rosids</taxon>
        <taxon>fabids</taxon>
        <taxon>Malpighiales</taxon>
        <taxon>Linaceae</taxon>
        <taxon>Linum</taxon>
    </lineage>
</organism>
<feature type="domain" description="F-box" evidence="1">
    <location>
        <begin position="18"/>
        <end position="57"/>
    </location>
</feature>
<dbReference type="Pfam" id="PF00646">
    <property type="entry name" value="F-box"/>
    <property type="match status" value="1"/>
</dbReference>
<dbReference type="AlphaFoldDB" id="A0AAV2C9E4"/>
<evidence type="ECO:0000313" key="3">
    <source>
        <dbReference type="Proteomes" id="UP001497516"/>
    </source>
</evidence>
<dbReference type="PANTHER" id="PTHR34223:SF51">
    <property type="entry name" value="OS06G0556300 PROTEIN"/>
    <property type="match status" value="1"/>
</dbReference>
<name>A0AAV2C9E4_9ROSI</name>
<gene>
    <name evidence="2" type="ORF">LTRI10_LOCUS594</name>
</gene>
<protein>
    <recommendedName>
        <fullName evidence="1">F-box domain-containing protein</fullName>
    </recommendedName>
</protein>
<dbReference type="InterPro" id="IPR001810">
    <property type="entry name" value="F-box_dom"/>
</dbReference>
<dbReference type="InterPro" id="IPR053781">
    <property type="entry name" value="F-box_AtFBL13-like"/>
</dbReference>
<evidence type="ECO:0000259" key="1">
    <source>
        <dbReference type="Pfam" id="PF00646"/>
    </source>
</evidence>
<keyword evidence="3" id="KW-1185">Reference proteome</keyword>
<proteinExistence type="predicted"/>
<dbReference type="InterPro" id="IPR036047">
    <property type="entry name" value="F-box-like_dom_sf"/>
</dbReference>
<dbReference type="InterPro" id="IPR053197">
    <property type="entry name" value="F-box_SCFL_complex_component"/>
</dbReference>
<evidence type="ECO:0000313" key="2">
    <source>
        <dbReference type="EMBL" id="CAL1352637.1"/>
    </source>
</evidence>
<dbReference type="CDD" id="cd22160">
    <property type="entry name" value="F-box_AtFBL13-like"/>
    <property type="match status" value="1"/>
</dbReference>
<accession>A0AAV2C9E4</accession>
<dbReference type="Proteomes" id="UP001497516">
    <property type="component" value="Chromosome 1"/>
</dbReference>
<dbReference type="SUPFAM" id="SSF81383">
    <property type="entry name" value="F-box domain"/>
    <property type="match status" value="1"/>
</dbReference>
<dbReference type="PANTHER" id="PTHR34223">
    <property type="entry name" value="OS11G0201299 PROTEIN"/>
    <property type="match status" value="1"/>
</dbReference>
<dbReference type="Gene3D" id="1.20.1280.50">
    <property type="match status" value="1"/>
</dbReference>
<sequence length="113" mass="12981">MSQTTRRDEGAEAKDRVSDLSDDILYHVLSSLRDAKLVVQTSVLSKRWRYLWKDVGVLNLDQNSFSTSEGCRTFLRNFLPLRSKRATVGDMELISFTFNYTRAEIKHGVPLNP</sequence>